<feature type="compositionally biased region" description="Polar residues" evidence="1">
    <location>
        <begin position="1027"/>
        <end position="1038"/>
    </location>
</feature>
<proteinExistence type="predicted"/>
<feature type="compositionally biased region" description="Basic and acidic residues" evidence="1">
    <location>
        <begin position="611"/>
        <end position="622"/>
    </location>
</feature>
<evidence type="ECO:0000313" key="2">
    <source>
        <dbReference type="EMBL" id="EXJ75156.1"/>
    </source>
</evidence>
<reference evidence="2 3" key="1">
    <citation type="submission" date="2013-03" db="EMBL/GenBank/DDBJ databases">
        <title>The Genome Sequence of Cladophialophora psammophila CBS 110553.</title>
        <authorList>
            <consortium name="The Broad Institute Genomics Platform"/>
            <person name="Cuomo C."/>
            <person name="de Hoog S."/>
            <person name="Gorbushina A."/>
            <person name="Walker B."/>
            <person name="Young S.K."/>
            <person name="Zeng Q."/>
            <person name="Gargeya S."/>
            <person name="Fitzgerald M."/>
            <person name="Haas B."/>
            <person name="Abouelleil A."/>
            <person name="Allen A.W."/>
            <person name="Alvarado L."/>
            <person name="Arachchi H.M."/>
            <person name="Berlin A.M."/>
            <person name="Chapman S.B."/>
            <person name="Gainer-Dewar J."/>
            <person name="Goldberg J."/>
            <person name="Griggs A."/>
            <person name="Gujja S."/>
            <person name="Hansen M."/>
            <person name="Howarth C."/>
            <person name="Imamovic A."/>
            <person name="Ireland A."/>
            <person name="Larimer J."/>
            <person name="McCowan C."/>
            <person name="Murphy C."/>
            <person name="Pearson M."/>
            <person name="Poon T.W."/>
            <person name="Priest M."/>
            <person name="Roberts A."/>
            <person name="Saif S."/>
            <person name="Shea T."/>
            <person name="Sisk P."/>
            <person name="Sykes S."/>
            <person name="Wortman J."/>
            <person name="Nusbaum C."/>
            <person name="Birren B."/>
        </authorList>
    </citation>
    <scope>NUCLEOTIDE SEQUENCE [LARGE SCALE GENOMIC DNA]</scope>
    <source>
        <strain evidence="2 3">CBS 110553</strain>
    </source>
</reference>
<dbReference type="Gene3D" id="3.40.20.10">
    <property type="entry name" value="Severin"/>
    <property type="match status" value="1"/>
</dbReference>
<feature type="compositionally biased region" description="Polar residues" evidence="1">
    <location>
        <begin position="296"/>
        <end position="315"/>
    </location>
</feature>
<organism evidence="2 3">
    <name type="scientific">Cladophialophora psammophila CBS 110553</name>
    <dbReference type="NCBI Taxonomy" id="1182543"/>
    <lineage>
        <taxon>Eukaryota</taxon>
        <taxon>Fungi</taxon>
        <taxon>Dikarya</taxon>
        <taxon>Ascomycota</taxon>
        <taxon>Pezizomycotina</taxon>
        <taxon>Eurotiomycetes</taxon>
        <taxon>Chaetothyriomycetidae</taxon>
        <taxon>Chaetothyriales</taxon>
        <taxon>Herpotrichiellaceae</taxon>
        <taxon>Cladophialophora</taxon>
    </lineage>
</organism>
<comment type="caution">
    <text evidence="2">The sequence shown here is derived from an EMBL/GenBank/DDBJ whole genome shotgun (WGS) entry which is preliminary data.</text>
</comment>
<dbReference type="EMBL" id="AMGX01000002">
    <property type="protein sequence ID" value="EXJ75156.1"/>
    <property type="molecule type" value="Genomic_DNA"/>
</dbReference>
<dbReference type="GeneID" id="19186585"/>
<evidence type="ECO:0000256" key="1">
    <source>
        <dbReference type="SAM" id="MobiDB-lite"/>
    </source>
</evidence>
<feature type="compositionally biased region" description="Basic and acidic residues" evidence="1">
    <location>
        <begin position="879"/>
        <end position="893"/>
    </location>
</feature>
<dbReference type="Proteomes" id="UP000019471">
    <property type="component" value="Unassembled WGS sequence"/>
</dbReference>
<feature type="region of interest" description="Disordered" evidence="1">
    <location>
        <begin position="152"/>
        <end position="171"/>
    </location>
</feature>
<feature type="region of interest" description="Disordered" evidence="1">
    <location>
        <begin position="484"/>
        <end position="622"/>
    </location>
</feature>
<feature type="compositionally biased region" description="Low complexity" evidence="1">
    <location>
        <begin position="965"/>
        <end position="975"/>
    </location>
</feature>
<accession>W9XDV9</accession>
<feature type="region of interest" description="Disordered" evidence="1">
    <location>
        <begin position="641"/>
        <end position="696"/>
    </location>
</feature>
<feature type="compositionally biased region" description="Basic and acidic residues" evidence="1">
    <location>
        <begin position="238"/>
        <end position="247"/>
    </location>
</feature>
<dbReference type="HOGENOM" id="CLU_004392_0_0_1"/>
<feature type="region of interest" description="Disordered" evidence="1">
    <location>
        <begin position="935"/>
        <end position="1058"/>
    </location>
</feature>
<feature type="compositionally biased region" description="Polar residues" evidence="1">
    <location>
        <begin position="382"/>
        <end position="393"/>
    </location>
</feature>
<feature type="region of interest" description="Disordered" evidence="1">
    <location>
        <begin position="712"/>
        <end position="784"/>
    </location>
</feature>
<feature type="compositionally biased region" description="Polar residues" evidence="1">
    <location>
        <begin position="492"/>
        <end position="525"/>
    </location>
</feature>
<feature type="compositionally biased region" description="Acidic residues" evidence="1">
    <location>
        <begin position="152"/>
        <end position="170"/>
    </location>
</feature>
<gene>
    <name evidence="2" type="ORF">A1O5_01852</name>
</gene>
<sequence length="1180" mass="126932">MSLNGLDGAAVAEAHQAAQADAGGWFLLKYTNRDTVELLSKGTGGVPAVRGVIEKYAEKSPLYGLVQYRRKKVVLKYVPEGTSRLLQVRLTVQFQSVLETFIPHDTVFSFAAASELTESALGLCTMLLPSASSLTSSSSSLRRRRLNEITEDAEDAVLPAEEDKENENENENQGLGLFTAQTLEEPSTLTSTSDTAYGRHELDELPASAVLAKALLAKRKEEAAAVNGGTGALSLPDKNIHPPRKESLLSSPKPPASPLPSPLPPSTVDKELPATPEPTPPSTSEGEGPRAPDFEATSNILLETTTATADTSNPATPRPHARHLSAAESDSISQWSSNVASYTTVKPKKKKLGPRPHVESSHRPKTSGTTDSGTGIRPVANLPTSIRVNNKSLVSLGLRPGSQQSSRSVPAGRFVPSSQSVNGVPPLPSPSYLHAPYNGGDSRSAILRPASVTGDVSTTTPEKLRLMKALQLRKRNILLAQRAATAASSSTPPNTYVHNVSESSVNANGSSTRLSSIPSQEQLSNVEEESKLTQSSYTTSPTIMTNMSEEPSTKASSISEQDDCSRTRRSLSSATSSSLTPKALSQEDKAAAKSDAAPIGVGPSTSSGRTTPDEEDKRESGADVKAALAYLEAEPVITGESLVLESKPQPTPATEQRPSIPALTQDAVPLKKSGRLGPPQPLKLLSGGNASASDLSEDDSLMDEIQHATVHEAKPVSVARSPVTPIMSKGSSDRLRDIVTKPPGSSHSASRPNLVTTPDRNRPSSGSVRSISTALPQWPPLPTETAQLPLTKKATLGTGISKRIKALEVLRTKDASPPRHSQPIRETHAGTSAFSAFMKRSSFLLNQQQAPNASTESSPPKQMPTTGAQYDPLQSLAAKEPRRPSSDVHRLQKGETISVTARIVRDPSNKHPPQAPSSSYHTPLNLYRSPLIVEHERSDQSTSDHALASNQPRVKSPTKSERGRFSFSSHRSGSHTNLPRSESNHSKVSKSGHHKRHGPRSVSDAASISEDKPKSSMTSRLMKRMSNLASARNKNQPTTKDEAHQSQANMTQEQPDLTGENSVVESLMHVVDIGDVNVQFPESFLWKRRFMRIDDQGFLIFSPPMTDANMKSVSRKYHLSDFKRPCLPDHEREEMAWSILLDLKDGTCVQCACESKQAQQQVLQMLVDAHSAYHQLYGAG</sequence>
<dbReference type="SUPFAM" id="SSF55753">
    <property type="entry name" value="Actin depolymerizing proteins"/>
    <property type="match status" value="1"/>
</dbReference>
<evidence type="ECO:0008006" key="4">
    <source>
        <dbReference type="Google" id="ProtNLM"/>
    </source>
</evidence>
<dbReference type="RefSeq" id="XP_007740658.1">
    <property type="nucleotide sequence ID" value="XM_007742468.1"/>
</dbReference>
<feature type="region of interest" description="Disordered" evidence="1">
    <location>
        <begin position="224"/>
        <end position="427"/>
    </location>
</feature>
<dbReference type="STRING" id="1182543.W9XDV9"/>
<feature type="compositionally biased region" description="Polar residues" evidence="1">
    <location>
        <begin position="328"/>
        <end position="344"/>
    </location>
</feature>
<protein>
    <recommendedName>
        <fullName evidence="4">ADF-H domain-containing protein</fullName>
    </recommendedName>
</protein>
<feature type="compositionally biased region" description="Polar residues" evidence="1">
    <location>
        <begin position="532"/>
        <end position="559"/>
    </location>
</feature>
<feature type="compositionally biased region" description="Polar residues" evidence="1">
    <location>
        <begin position="743"/>
        <end position="775"/>
    </location>
</feature>
<feature type="compositionally biased region" description="Polar residues" evidence="1">
    <location>
        <begin position="940"/>
        <end position="953"/>
    </location>
</feature>
<feature type="region of interest" description="Disordered" evidence="1">
    <location>
        <begin position="847"/>
        <end position="923"/>
    </location>
</feature>
<evidence type="ECO:0000313" key="3">
    <source>
        <dbReference type="Proteomes" id="UP000019471"/>
    </source>
</evidence>
<feature type="compositionally biased region" description="Polar residues" evidence="1">
    <location>
        <begin position="847"/>
        <end position="868"/>
    </location>
</feature>
<dbReference type="AlphaFoldDB" id="W9XDV9"/>
<name>W9XDV9_9EURO</name>
<dbReference type="OrthoDB" id="74412at2759"/>
<keyword evidence="3" id="KW-1185">Reference proteome</keyword>
<dbReference type="eggNOG" id="ENOG502RYYT">
    <property type="taxonomic scope" value="Eukaryota"/>
</dbReference>
<feature type="compositionally biased region" description="Polar residues" evidence="1">
    <location>
        <begin position="1045"/>
        <end position="1058"/>
    </location>
</feature>
<feature type="compositionally biased region" description="Pro residues" evidence="1">
    <location>
        <begin position="252"/>
        <end position="265"/>
    </location>
</feature>
<dbReference type="InterPro" id="IPR029006">
    <property type="entry name" value="ADF-H/Gelsolin-like_dom_sf"/>
</dbReference>
<feature type="compositionally biased region" description="Basic residues" evidence="1">
    <location>
        <begin position="987"/>
        <end position="999"/>
    </location>
</feature>
<feature type="compositionally biased region" description="Low complexity" evidence="1">
    <location>
        <begin position="570"/>
        <end position="584"/>
    </location>
</feature>